<evidence type="ECO:0000313" key="3">
    <source>
        <dbReference type="Proteomes" id="UP000027138"/>
    </source>
</evidence>
<keyword evidence="3" id="KW-1185">Reference proteome</keyword>
<sequence>MEQKQPKRCLMTTTNVPESLIMEDILTKLPVKSLLRFKTVCKSWQSTINGSRLLITHLLTNEFKFMEDETLVIENINSMNLEELRDSDLYGSCNGLIFGGREEKKFYVCNPATREYRELPKPSIDIILDFGFAYDEAIDDYKVILISWARANELSICCCCSLKL</sequence>
<reference evidence="2 3" key="1">
    <citation type="journal article" date="2014" name="PLoS ONE">
        <title>Global Analysis of Gene Expression Profiles in Physic Nut (Jatropha curcas L.) Seedlings Exposed to Salt Stress.</title>
        <authorList>
            <person name="Zhang L."/>
            <person name="Zhang C."/>
            <person name="Wu P."/>
            <person name="Chen Y."/>
            <person name="Li M."/>
            <person name="Jiang H."/>
            <person name="Wu G."/>
        </authorList>
    </citation>
    <scope>NUCLEOTIDE SEQUENCE [LARGE SCALE GENOMIC DNA]</scope>
    <source>
        <strain evidence="3">cv. GZQX0401</strain>
        <tissue evidence="2">Young leaves</tissue>
    </source>
</reference>
<dbReference type="PANTHER" id="PTHR31672">
    <property type="entry name" value="BNACNNG10540D PROTEIN"/>
    <property type="match status" value="1"/>
</dbReference>
<proteinExistence type="predicted"/>
<gene>
    <name evidence="2" type="ORF">JCGZ_00728</name>
</gene>
<dbReference type="STRING" id="180498.A0A067KRW9"/>
<evidence type="ECO:0000259" key="1">
    <source>
        <dbReference type="SMART" id="SM00256"/>
    </source>
</evidence>
<dbReference type="SUPFAM" id="SSF81383">
    <property type="entry name" value="F-box domain"/>
    <property type="match status" value="1"/>
</dbReference>
<feature type="domain" description="F-box" evidence="1">
    <location>
        <begin position="16"/>
        <end position="57"/>
    </location>
</feature>
<dbReference type="PANTHER" id="PTHR31672:SF13">
    <property type="entry name" value="F-BOX PROTEIN CPR30-LIKE"/>
    <property type="match status" value="1"/>
</dbReference>
<dbReference type="Pfam" id="PF00646">
    <property type="entry name" value="F-box"/>
    <property type="match status" value="1"/>
</dbReference>
<dbReference type="InterPro" id="IPR050796">
    <property type="entry name" value="SCF_F-box_component"/>
</dbReference>
<dbReference type="AlphaFoldDB" id="A0A067KRW9"/>
<organism evidence="2 3">
    <name type="scientific">Jatropha curcas</name>
    <name type="common">Barbados nut</name>
    <dbReference type="NCBI Taxonomy" id="180498"/>
    <lineage>
        <taxon>Eukaryota</taxon>
        <taxon>Viridiplantae</taxon>
        <taxon>Streptophyta</taxon>
        <taxon>Embryophyta</taxon>
        <taxon>Tracheophyta</taxon>
        <taxon>Spermatophyta</taxon>
        <taxon>Magnoliopsida</taxon>
        <taxon>eudicotyledons</taxon>
        <taxon>Gunneridae</taxon>
        <taxon>Pentapetalae</taxon>
        <taxon>rosids</taxon>
        <taxon>fabids</taxon>
        <taxon>Malpighiales</taxon>
        <taxon>Euphorbiaceae</taxon>
        <taxon>Crotonoideae</taxon>
        <taxon>Jatropheae</taxon>
        <taxon>Jatropha</taxon>
    </lineage>
</organism>
<dbReference type="EMBL" id="KK914353">
    <property type="protein sequence ID" value="KDP38971.1"/>
    <property type="molecule type" value="Genomic_DNA"/>
</dbReference>
<accession>A0A067KRW9</accession>
<evidence type="ECO:0000313" key="2">
    <source>
        <dbReference type="EMBL" id="KDP38971.1"/>
    </source>
</evidence>
<dbReference type="Pfam" id="PF08268">
    <property type="entry name" value="FBA_3"/>
    <property type="match status" value="1"/>
</dbReference>
<dbReference type="Proteomes" id="UP000027138">
    <property type="component" value="Unassembled WGS sequence"/>
</dbReference>
<dbReference type="SMART" id="SM00256">
    <property type="entry name" value="FBOX"/>
    <property type="match status" value="1"/>
</dbReference>
<protein>
    <recommendedName>
        <fullName evidence="1">F-box domain-containing protein</fullName>
    </recommendedName>
</protein>
<name>A0A067KRW9_JATCU</name>
<dbReference type="Gene3D" id="1.20.1280.50">
    <property type="match status" value="1"/>
</dbReference>
<dbReference type="InterPro" id="IPR036047">
    <property type="entry name" value="F-box-like_dom_sf"/>
</dbReference>
<dbReference type="InterPro" id="IPR013187">
    <property type="entry name" value="F-box-assoc_dom_typ3"/>
</dbReference>
<dbReference type="InterPro" id="IPR001810">
    <property type="entry name" value="F-box_dom"/>
</dbReference>
<dbReference type="OrthoDB" id="810945at2759"/>